<evidence type="ECO:0000313" key="2">
    <source>
        <dbReference type="EnsemblPlants" id="OBART04G02660.1"/>
    </source>
</evidence>
<proteinExistence type="predicted"/>
<evidence type="ECO:0000313" key="3">
    <source>
        <dbReference type="Proteomes" id="UP000026960"/>
    </source>
</evidence>
<feature type="compositionally biased region" description="Gly residues" evidence="1">
    <location>
        <begin position="198"/>
        <end position="208"/>
    </location>
</feature>
<dbReference type="AlphaFoldDB" id="A0A0D3FSK5"/>
<reference evidence="2" key="2">
    <citation type="submission" date="2015-03" db="UniProtKB">
        <authorList>
            <consortium name="EnsemblPlants"/>
        </authorList>
    </citation>
    <scope>IDENTIFICATION</scope>
</reference>
<feature type="compositionally biased region" description="Pro residues" evidence="1">
    <location>
        <begin position="134"/>
        <end position="146"/>
    </location>
</feature>
<dbReference type="HOGENOM" id="CLU_1252322_0_0_1"/>
<accession>A0A0D3FSK5</accession>
<dbReference type="PaxDb" id="65489-OBART04G02660.1"/>
<keyword evidence="3" id="KW-1185">Reference proteome</keyword>
<name>A0A0D3FSK5_9ORYZ</name>
<organism evidence="2">
    <name type="scientific">Oryza barthii</name>
    <dbReference type="NCBI Taxonomy" id="65489"/>
    <lineage>
        <taxon>Eukaryota</taxon>
        <taxon>Viridiplantae</taxon>
        <taxon>Streptophyta</taxon>
        <taxon>Embryophyta</taxon>
        <taxon>Tracheophyta</taxon>
        <taxon>Spermatophyta</taxon>
        <taxon>Magnoliopsida</taxon>
        <taxon>Liliopsida</taxon>
        <taxon>Poales</taxon>
        <taxon>Poaceae</taxon>
        <taxon>BOP clade</taxon>
        <taxon>Oryzoideae</taxon>
        <taxon>Oryzeae</taxon>
        <taxon>Oryzinae</taxon>
        <taxon>Oryza</taxon>
    </lineage>
</organism>
<sequence length="221" mass="23931">MAQAATTSTLPLTQAPCILNPRRIIVQPLSPSSAPSPVITIHCRHPRGCRCCRRWGGLTTHESFGVGHRRHDEGDGAARRRGRNEVGWQGAGRPGPLLALPRRKPSCRLTPCAGSPATATYLHRVGTLRPPPAFAASGPPRPPPVFVVPETHGRHLSRRTREQEGPRPPPRRPSTRARAPLSRTPETCYRLIDPPGGLEMGGSGGGGVARRRERMNGKLLE</sequence>
<protein>
    <submittedName>
        <fullName evidence="2">Uncharacterized protein</fullName>
    </submittedName>
</protein>
<reference evidence="2" key="1">
    <citation type="journal article" date="2009" name="Rice">
        <title>De Novo Next Generation Sequencing of Plant Genomes.</title>
        <authorList>
            <person name="Rounsley S."/>
            <person name="Marri P.R."/>
            <person name="Yu Y."/>
            <person name="He R."/>
            <person name="Sisneros N."/>
            <person name="Goicoechea J.L."/>
            <person name="Lee S.J."/>
            <person name="Angelova A."/>
            <person name="Kudrna D."/>
            <person name="Luo M."/>
            <person name="Affourtit J."/>
            <person name="Desany B."/>
            <person name="Knight J."/>
            <person name="Niazi F."/>
            <person name="Egholm M."/>
            <person name="Wing R.A."/>
        </authorList>
    </citation>
    <scope>NUCLEOTIDE SEQUENCE [LARGE SCALE GENOMIC DNA]</scope>
    <source>
        <strain evidence="2">cv. IRGC 105608</strain>
    </source>
</reference>
<evidence type="ECO:0000256" key="1">
    <source>
        <dbReference type="SAM" id="MobiDB-lite"/>
    </source>
</evidence>
<dbReference type="EnsemblPlants" id="OBART04G02660.1">
    <property type="protein sequence ID" value="OBART04G02660.1"/>
    <property type="gene ID" value="OBART04G02660"/>
</dbReference>
<dbReference type="Gramene" id="OBART04G02660.1">
    <property type="protein sequence ID" value="OBART04G02660.1"/>
    <property type="gene ID" value="OBART04G02660"/>
</dbReference>
<feature type="region of interest" description="Disordered" evidence="1">
    <location>
        <begin position="134"/>
        <end position="221"/>
    </location>
</feature>
<feature type="region of interest" description="Disordered" evidence="1">
    <location>
        <begin position="67"/>
        <end position="102"/>
    </location>
</feature>
<dbReference type="Proteomes" id="UP000026960">
    <property type="component" value="Chromosome 4"/>
</dbReference>